<dbReference type="AlphaFoldDB" id="A0A545U646"/>
<proteinExistence type="predicted"/>
<reference evidence="1 2" key="1">
    <citation type="submission" date="2019-07" db="EMBL/GenBank/DDBJ databases">
        <title>Draft genome for Aliikangiella sp. M105.</title>
        <authorList>
            <person name="Wang G."/>
        </authorList>
    </citation>
    <scope>NUCLEOTIDE SEQUENCE [LARGE SCALE GENOMIC DNA]</scope>
    <source>
        <strain evidence="1 2">M105</strain>
    </source>
</reference>
<keyword evidence="2" id="KW-1185">Reference proteome</keyword>
<organism evidence="1 2">
    <name type="scientific">Aliikangiella coralliicola</name>
    <dbReference type="NCBI Taxonomy" id="2592383"/>
    <lineage>
        <taxon>Bacteria</taxon>
        <taxon>Pseudomonadati</taxon>
        <taxon>Pseudomonadota</taxon>
        <taxon>Gammaproteobacteria</taxon>
        <taxon>Oceanospirillales</taxon>
        <taxon>Pleioneaceae</taxon>
        <taxon>Aliikangiella</taxon>
    </lineage>
</organism>
<evidence type="ECO:0000313" key="1">
    <source>
        <dbReference type="EMBL" id="TQV84950.1"/>
    </source>
</evidence>
<protein>
    <submittedName>
        <fullName evidence="1">Uncharacterized protein</fullName>
    </submittedName>
</protein>
<dbReference type="Proteomes" id="UP000315439">
    <property type="component" value="Unassembled WGS sequence"/>
</dbReference>
<dbReference type="EMBL" id="VIKS01000013">
    <property type="protein sequence ID" value="TQV84950.1"/>
    <property type="molecule type" value="Genomic_DNA"/>
</dbReference>
<sequence length="413" mass="47102">MVTTQITPKQLKTLERQGERYKSIIRKFINRLPSNARSVTGLGKWFNISRSNSQRVLQVLTSSDGLEVIQLMPSPQGLHKFVRAVIEKDPETPHLIQLNQMIGQFEALLIDFGISHNQLKVQLKEDKAFNRTLEPDENNSKRKTIFELNSQLIDESVTLNLGIDCSVINDSIPDYLSEVVLASRRGLKFGSRARPYIQPFVGNERNYQLNQPKLIRSEQLQHSAEKTSRQFLLTDYSSPNIESCFRGLGPDGNKIIYDIKEMSQGQHLLDITLSHIDPISEPNPLSQQHDITIHGVECRNPSQKIVLISLLDKRLATNSIAKAGNYTTSYTAQESGFFPEEIWSDRFSNNIQLEIFNPGETDLATKLQIPELNLLLNATARANNRNLSDLVGYYIVVDYPLWFTTYRIYFEYG</sequence>
<dbReference type="RefSeq" id="WP_142933544.1">
    <property type="nucleotide sequence ID" value="NZ_ML660169.1"/>
</dbReference>
<comment type="caution">
    <text evidence="1">The sequence shown here is derived from an EMBL/GenBank/DDBJ whole genome shotgun (WGS) entry which is preliminary data.</text>
</comment>
<gene>
    <name evidence="1" type="ORF">FLL46_21390</name>
</gene>
<evidence type="ECO:0000313" key="2">
    <source>
        <dbReference type="Proteomes" id="UP000315439"/>
    </source>
</evidence>
<accession>A0A545U646</accession>
<name>A0A545U646_9GAMM</name>
<dbReference type="OrthoDB" id="6188902at2"/>